<dbReference type="EMBL" id="WIUZ02000009">
    <property type="protein sequence ID" value="KAF9783996.1"/>
    <property type="molecule type" value="Genomic_DNA"/>
</dbReference>
<protein>
    <submittedName>
        <fullName evidence="5">DnaJ-domain-containing protein</fullName>
    </submittedName>
</protein>
<feature type="transmembrane region" description="Helical" evidence="3">
    <location>
        <begin position="186"/>
        <end position="211"/>
    </location>
</feature>
<proteinExistence type="predicted"/>
<dbReference type="CDD" id="cd06257">
    <property type="entry name" value="DnaJ"/>
    <property type="match status" value="1"/>
</dbReference>
<dbReference type="SMART" id="SM00271">
    <property type="entry name" value="DnaJ"/>
    <property type="match status" value="1"/>
</dbReference>
<dbReference type="Proteomes" id="UP000736335">
    <property type="component" value="Unassembled WGS sequence"/>
</dbReference>
<organism evidence="5 6">
    <name type="scientific">Thelephora terrestris</name>
    <dbReference type="NCBI Taxonomy" id="56493"/>
    <lineage>
        <taxon>Eukaryota</taxon>
        <taxon>Fungi</taxon>
        <taxon>Dikarya</taxon>
        <taxon>Basidiomycota</taxon>
        <taxon>Agaricomycotina</taxon>
        <taxon>Agaricomycetes</taxon>
        <taxon>Thelephorales</taxon>
        <taxon>Thelephoraceae</taxon>
        <taxon>Thelephora</taxon>
    </lineage>
</organism>
<reference evidence="5" key="1">
    <citation type="journal article" date="2020" name="Nat. Commun.">
        <title>Large-scale genome sequencing of mycorrhizal fungi provides insights into the early evolution of symbiotic traits.</title>
        <authorList>
            <person name="Miyauchi S."/>
            <person name="Kiss E."/>
            <person name="Kuo A."/>
            <person name="Drula E."/>
            <person name="Kohler A."/>
            <person name="Sanchez-Garcia M."/>
            <person name="Morin E."/>
            <person name="Andreopoulos B."/>
            <person name="Barry K.W."/>
            <person name="Bonito G."/>
            <person name="Buee M."/>
            <person name="Carver A."/>
            <person name="Chen C."/>
            <person name="Cichocki N."/>
            <person name="Clum A."/>
            <person name="Culley D."/>
            <person name="Crous P.W."/>
            <person name="Fauchery L."/>
            <person name="Girlanda M."/>
            <person name="Hayes R.D."/>
            <person name="Keri Z."/>
            <person name="LaButti K."/>
            <person name="Lipzen A."/>
            <person name="Lombard V."/>
            <person name="Magnuson J."/>
            <person name="Maillard F."/>
            <person name="Murat C."/>
            <person name="Nolan M."/>
            <person name="Ohm R.A."/>
            <person name="Pangilinan J."/>
            <person name="Pereira M.F."/>
            <person name="Perotto S."/>
            <person name="Peter M."/>
            <person name="Pfister S."/>
            <person name="Riley R."/>
            <person name="Sitrit Y."/>
            <person name="Stielow J.B."/>
            <person name="Szollosi G."/>
            <person name="Zifcakova L."/>
            <person name="Stursova M."/>
            <person name="Spatafora J.W."/>
            <person name="Tedersoo L."/>
            <person name="Vaario L.M."/>
            <person name="Yamada A."/>
            <person name="Yan M."/>
            <person name="Wang P."/>
            <person name="Xu J."/>
            <person name="Bruns T."/>
            <person name="Baldrian P."/>
            <person name="Vilgalys R."/>
            <person name="Dunand C."/>
            <person name="Henrissat B."/>
            <person name="Grigoriev I.V."/>
            <person name="Hibbett D."/>
            <person name="Nagy L.G."/>
            <person name="Martin F.M."/>
        </authorList>
    </citation>
    <scope>NUCLEOTIDE SEQUENCE</scope>
    <source>
        <strain evidence="5">UH-Tt-Lm1</strain>
    </source>
</reference>
<dbReference type="GO" id="GO:0036503">
    <property type="term" value="P:ERAD pathway"/>
    <property type="evidence" value="ECO:0007669"/>
    <property type="project" value="TreeGrafter"/>
</dbReference>
<dbReference type="InterPro" id="IPR036869">
    <property type="entry name" value="J_dom_sf"/>
</dbReference>
<evidence type="ECO:0000259" key="4">
    <source>
        <dbReference type="PROSITE" id="PS50076"/>
    </source>
</evidence>
<dbReference type="PANTHER" id="PTHR44360">
    <property type="entry name" value="DNAJ HOMOLOG SUBFAMILY B MEMBER 9"/>
    <property type="match status" value="1"/>
</dbReference>
<keyword evidence="3" id="KW-0472">Membrane</keyword>
<dbReference type="AlphaFoldDB" id="A0A9P6HCV7"/>
<keyword evidence="3" id="KW-1133">Transmembrane helix</keyword>
<evidence type="ECO:0000256" key="1">
    <source>
        <dbReference type="ARBA" id="ARBA00023186"/>
    </source>
</evidence>
<feature type="transmembrane region" description="Helical" evidence="3">
    <location>
        <begin position="49"/>
        <end position="66"/>
    </location>
</feature>
<accession>A0A9P6HCV7</accession>
<dbReference type="GO" id="GO:0051087">
    <property type="term" value="F:protein-folding chaperone binding"/>
    <property type="evidence" value="ECO:0007669"/>
    <property type="project" value="TreeGrafter"/>
</dbReference>
<evidence type="ECO:0000256" key="3">
    <source>
        <dbReference type="SAM" id="Phobius"/>
    </source>
</evidence>
<dbReference type="GO" id="GO:0005783">
    <property type="term" value="C:endoplasmic reticulum"/>
    <property type="evidence" value="ECO:0007669"/>
    <property type="project" value="TreeGrafter"/>
</dbReference>
<dbReference type="PROSITE" id="PS50076">
    <property type="entry name" value="DNAJ_2"/>
    <property type="match status" value="1"/>
</dbReference>
<dbReference type="SUPFAM" id="SSF46565">
    <property type="entry name" value="Chaperone J-domain"/>
    <property type="match status" value="1"/>
</dbReference>
<dbReference type="PANTHER" id="PTHR44360:SF1">
    <property type="entry name" value="DNAJ HOMOLOG SUBFAMILY B MEMBER 9"/>
    <property type="match status" value="1"/>
</dbReference>
<keyword evidence="3" id="KW-0812">Transmembrane</keyword>
<dbReference type="GO" id="GO:0051787">
    <property type="term" value="F:misfolded protein binding"/>
    <property type="evidence" value="ECO:0007669"/>
    <property type="project" value="TreeGrafter"/>
</dbReference>
<name>A0A9P6HCV7_9AGAM</name>
<gene>
    <name evidence="5" type="ORF">BJ322DRAFT_1007456</name>
</gene>
<sequence>MATSSLYAIGRLAGWCYIPDIATRRLINFSHRYIPNPPKPGTPAFSRQYRIAYAAVVLGFLVYNLVEAYRAMPLNYYDVLDVHLDFTEEELTKANRAFARKYHPDRGGADEVFIQGRLAYNVLKDPITRFAYDRFGHEISTWTNCKTKREFLKHGLIESAGYHIVTGIGLFIWSTMSPSTVNFWRYILFLITFLAEFTLIVNPVPPLWSLLFPEHIQHQHIQFLHQLSIFFSVALSRVAPVVFPKQIEEDWDARNLRALLEQNDQIAKGLDLESKSVHLTSVDQSDFCDCSVRPDQQLPPIPDRVMDLLTEEMENMIIEGSLKKDQEREPLKSLLNSAIIRGRRSMHPSERPGWQQSREYTESREKVEGWRLRESRSPGFGLTGVSTMGLGEVLDENEPRLPSDPIEGEGSWLRQSTRISNAYTRGRSMSC</sequence>
<evidence type="ECO:0000256" key="2">
    <source>
        <dbReference type="SAM" id="MobiDB-lite"/>
    </source>
</evidence>
<reference evidence="5" key="2">
    <citation type="submission" date="2020-11" db="EMBL/GenBank/DDBJ databases">
        <authorList>
            <consortium name="DOE Joint Genome Institute"/>
            <person name="Kuo A."/>
            <person name="Miyauchi S."/>
            <person name="Kiss E."/>
            <person name="Drula E."/>
            <person name="Kohler A."/>
            <person name="Sanchez-Garcia M."/>
            <person name="Andreopoulos B."/>
            <person name="Barry K.W."/>
            <person name="Bonito G."/>
            <person name="Buee M."/>
            <person name="Carver A."/>
            <person name="Chen C."/>
            <person name="Cichocki N."/>
            <person name="Clum A."/>
            <person name="Culley D."/>
            <person name="Crous P.W."/>
            <person name="Fauchery L."/>
            <person name="Girlanda M."/>
            <person name="Hayes R."/>
            <person name="Keri Z."/>
            <person name="Labutti K."/>
            <person name="Lipzen A."/>
            <person name="Lombard V."/>
            <person name="Magnuson J."/>
            <person name="Maillard F."/>
            <person name="Morin E."/>
            <person name="Murat C."/>
            <person name="Nolan M."/>
            <person name="Ohm R."/>
            <person name="Pangilinan J."/>
            <person name="Pereira M."/>
            <person name="Perotto S."/>
            <person name="Peter M."/>
            <person name="Riley R."/>
            <person name="Sitrit Y."/>
            <person name="Stielow B."/>
            <person name="Szollosi G."/>
            <person name="Zifcakova L."/>
            <person name="Stursova M."/>
            <person name="Spatafora J.W."/>
            <person name="Tedersoo L."/>
            <person name="Vaario L.-M."/>
            <person name="Yamada A."/>
            <person name="Yan M."/>
            <person name="Wang P."/>
            <person name="Xu J."/>
            <person name="Bruns T."/>
            <person name="Baldrian P."/>
            <person name="Vilgalys R."/>
            <person name="Henrissat B."/>
            <person name="Grigoriev I.V."/>
            <person name="Hibbett D."/>
            <person name="Nagy L.G."/>
            <person name="Martin F.M."/>
        </authorList>
    </citation>
    <scope>NUCLEOTIDE SEQUENCE</scope>
    <source>
        <strain evidence="5">UH-Tt-Lm1</strain>
    </source>
</reference>
<dbReference type="Pfam" id="PF00226">
    <property type="entry name" value="DnaJ"/>
    <property type="match status" value="1"/>
</dbReference>
<feature type="region of interest" description="Disordered" evidence="2">
    <location>
        <begin position="345"/>
        <end position="370"/>
    </location>
</feature>
<comment type="caution">
    <text evidence="5">The sequence shown here is derived from an EMBL/GenBank/DDBJ whole genome shotgun (WGS) entry which is preliminary data.</text>
</comment>
<dbReference type="InterPro" id="IPR051948">
    <property type="entry name" value="Hsp70_co-chaperone_J-domain"/>
</dbReference>
<evidence type="ECO:0000313" key="5">
    <source>
        <dbReference type="EMBL" id="KAF9783996.1"/>
    </source>
</evidence>
<feature type="domain" description="J" evidence="4">
    <location>
        <begin position="75"/>
        <end position="136"/>
    </location>
</feature>
<evidence type="ECO:0000313" key="6">
    <source>
        <dbReference type="Proteomes" id="UP000736335"/>
    </source>
</evidence>
<dbReference type="OrthoDB" id="10250354at2759"/>
<feature type="compositionally biased region" description="Basic and acidic residues" evidence="2">
    <location>
        <begin position="359"/>
        <end position="370"/>
    </location>
</feature>
<dbReference type="InterPro" id="IPR001623">
    <property type="entry name" value="DnaJ_domain"/>
</dbReference>
<keyword evidence="6" id="KW-1185">Reference proteome</keyword>
<keyword evidence="1" id="KW-0143">Chaperone</keyword>
<dbReference type="Gene3D" id="1.10.287.110">
    <property type="entry name" value="DnaJ domain"/>
    <property type="match status" value="1"/>
</dbReference>